<name>A0A3Q8U9Q6_9STRA</name>
<keyword evidence="1" id="KW-0175">Coiled coil</keyword>
<evidence type="ECO:0000256" key="1">
    <source>
        <dbReference type="SAM" id="Coils"/>
    </source>
</evidence>
<reference evidence="3" key="3">
    <citation type="submission" date="2018-05" db="EMBL/GenBank/DDBJ databases">
        <authorList>
            <person name="Martin F.N."/>
            <person name="Ancheita A."/>
            <person name="Koike S."/>
            <person name="Klosterman S.A."/>
            <person name="Mou B."/>
        </authorList>
    </citation>
    <scope>NUCLEOTIDE SEQUENCE</scope>
    <source>
        <strain evidence="3">R14</strain>
    </source>
</reference>
<evidence type="ECO:0000313" key="3">
    <source>
        <dbReference type="EMBL" id="AZL93024.1"/>
    </source>
</evidence>
<protein>
    <submittedName>
        <fullName evidence="3">Uncharacterized protein</fullName>
    </submittedName>
</protein>
<organism evidence="3">
    <name type="scientific">Peronospora effusa</name>
    <dbReference type="NCBI Taxonomy" id="542832"/>
    <lineage>
        <taxon>Eukaryota</taxon>
        <taxon>Sar</taxon>
        <taxon>Stramenopiles</taxon>
        <taxon>Oomycota</taxon>
        <taxon>Peronosporomycetes</taxon>
        <taxon>Peronosporales</taxon>
        <taxon>Peronosporaceae</taxon>
        <taxon>Peronospora</taxon>
    </lineage>
</organism>
<dbReference type="EMBL" id="MH142315">
    <property type="protein sequence ID" value="AZL92984.1"/>
    <property type="molecule type" value="Genomic_DNA"/>
</dbReference>
<keyword evidence="3" id="KW-0496">Mitochondrion</keyword>
<reference evidence="2" key="2">
    <citation type="submission" date="2018-03" db="EMBL/GenBank/DDBJ databases">
        <authorList>
            <person name="Martin F.N."/>
            <person name="Ancheita A."/>
            <person name="Koike S."/>
            <person name="Klosterman S."/>
        </authorList>
    </citation>
    <scope>NUCLEOTIDE SEQUENCE</scope>
    <source>
        <strain evidence="2">R13</strain>
    </source>
</reference>
<proteinExistence type="predicted"/>
<dbReference type="EMBL" id="MH325167">
    <property type="protein sequence ID" value="AZL93024.1"/>
    <property type="molecule type" value="Genomic_DNA"/>
</dbReference>
<feature type="coiled-coil region" evidence="1">
    <location>
        <begin position="212"/>
        <end position="239"/>
    </location>
</feature>
<sequence>MVLVRKLDTNFLIKKYQTMNTSKIALILNLKDDFLINHEFRKYFRSRIRNNITELPSVPSIARGPAIDENTIIKLNELMGSEEKKTFLTNILDFKNIDFNVYYLILNSSDEVKTYIIEILEHSVLGMSTLNFHFYDIANIYLYILANSKTYTCKDVLEHLKNGMLMYNSTVLDHAHEVKLYHDNLFKQNIIRKEDIIENKDDILSILRLKTDEQLEEHKNNFFQQVDEQEQEDKKLKQKKIFKILGISILCQIALVVCGFPPCSRIVNKTIKTLFED</sequence>
<geneLocation type="mitochondrion" evidence="3"/>
<accession>A0A3Q8U9Q6</accession>
<reference evidence="3" key="1">
    <citation type="journal article" date="2018" name="BMC Genomics">
        <title>Comparative genomics of downy mildews reveals potential adaptations to biotrophy.</title>
        <authorList>
            <person name="Fletcher K."/>
            <person name="Klosterman S.J."/>
            <person name="Derevnina L."/>
            <person name="Martin F."/>
            <person name="Bertier L.D."/>
            <person name="Koike S."/>
            <person name="Reyes-Chin-Wo S."/>
            <person name="Mou B."/>
            <person name="Michelmore R."/>
        </authorList>
    </citation>
    <scope>NUCLEOTIDE SEQUENCE</scope>
    <source>
        <strain evidence="2">R13</strain>
        <strain evidence="3">R14</strain>
    </source>
</reference>
<evidence type="ECO:0000313" key="2">
    <source>
        <dbReference type="EMBL" id="AZL92984.1"/>
    </source>
</evidence>
<dbReference type="AlphaFoldDB" id="A0A3Q8U9Q6"/>